<evidence type="ECO:0000313" key="7">
    <source>
        <dbReference type="Proteomes" id="UP000182977"/>
    </source>
</evidence>
<reference evidence="7" key="1">
    <citation type="submission" date="2016-10" db="EMBL/GenBank/DDBJ databases">
        <authorList>
            <person name="Varghese N."/>
            <person name="Submissions S."/>
        </authorList>
    </citation>
    <scope>NUCLEOTIDE SEQUENCE [LARGE SCALE GENOMIC DNA]</scope>
    <source>
        <strain evidence="7">DSM 45079</strain>
    </source>
</reference>
<sequence length="143" mass="15664">MIEEGKTHVVLDTHVLVWMLAGDERLSREVRQVITNASYEYGAELSAISLWEVSMLAAKGRLQLYRDIGTWVELVATHPALHIVPMAPEISVASTRLPGELPRDPADRMIVATARILNATLVTADRALLDYGAQGHVRVLAAA</sequence>
<keyword evidence="7" id="KW-1185">Reference proteome</keyword>
<dbReference type="GO" id="GO:0004518">
    <property type="term" value="F:nuclease activity"/>
    <property type="evidence" value="ECO:0007669"/>
    <property type="project" value="UniProtKB-KW"/>
</dbReference>
<dbReference type="GO" id="GO:0046872">
    <property type="term" value="F:metal ion binding"/>
    <property type="evidence" value="ECO:0007669"/>
    <property type="project" value="UniProtKB-KW"/>
</dbReference>
<dbReference type="InterPro" id="IPR029060">
    <property type="entry name" value="PIN-like_dom_sf"/>
</dbReference>
<dbReference type="InterPro" id="IPR002716">
    <property type="entry name" value="PIN_dom"/>
</dbReference>
<evidence type="ECO:0000313" key="6">
    <source>
        <dbReference type="EMBL" id="SDU60764.1"/>
    </source>
</evidence>
<dbReference type="InterPro" id="IPR041705">
    <property type="entry name" value="PIN_Sll0205"/>
</dbReference>
<protein>
    <submittedName>
        <fullName evidence="6">PIN domain nuclease, a component of toxin-antitoxin system (PIN domain)</fullName>
    </submittedName>
</protein>
<keyword evidence="4" id="KW-0460">Magnesium</keyword>
<evidence type="ECO:0000256" key="3">
    <source>
        <dbReference type="ARBA" id="ARBA00022801"/>
    </source>
</evidence>
<keyword evidence="1" id="KW-0540">Nuclease</keyword>
<gene>
    <name evidence="6" type="ORF">SAMN04488563_3157</name>
</gene>
<keyword evidence="3" id="KW-0378">Hydrolase</keyword>
<feature type="domain" description="PIN" evidence="5">
    <location>
        <begin position="9"/>
        <end position="131"/>
    </location>
</feature>
<evidence type="ECO:0000256" key="2">
    <source>
        <dbReference type="ARBA" id="ARBA00022723"/>
    </source>
</evidence>
<evidence type="ECO:0000256" key="1">
    <source>
        <dbReference type="ARBA" id="ARBA00022722"/>
    </source>
</evidence>
<evidence type="ECO:0000259" key="5">
    <source>
        <dbReference type="Pfam" id="PF01850"/>
    </source>
</evidence>
<dbReference type="Pfam" id="PF01850">
    <property type="entry name" value="PIN"/>
    <property type="match status" value="1"/>
</dbReference>
<dbReference type="Gene3D" id="3.40.50.1010">
    <property type="entry name" value="5'-nuclease"/>
    <property type="match status" value="1"/>
</dbReference>
<proteinExistence type="predicted"/>
<evidence type="ECO:0000256" key="4">
    <source>
        <dbReference type="ARBA" id="ARBA00022842"/>
    </source>
</evidence>
<accession>A0A1H2JWB7</accession>
<dbReference type="SUPFAM" id="SSF88723">
    <property type="entry name" value="PIN domain-like"/>
    <property type="match status" value="1"/>
</dbReference>
<dbReference type="GO" id="GO:0016787">
    <property type="term" value="F:hydrolase activity"/>
    <property type="evidence" value="ECO:0007669"/>
    <property type="project" value="UniProtKB-KW"/>
</dbReference>
<dbReference type="RefSeq" id="WP_197683668.1">
    <property type="nucleotide sequence ID" value="NZ_LBMC01000013.1"/>
</dbReference>
<organism evidence="6 7">
    <name type="scientific">Jiangella alkaliphila</name>
    <dbReference type="NCBI Taxonomy" id="419479"/>
    <lineage>
        <taxon>Bacteria</taxon>
        <taxon>Bacillati</taxon>
        <taxon>Actinomycetota</taxon>
        <taxon>Actinomycetes</taxon>
        <taxon>Jiangellales</taxon>
        <taxon>Jiangellaceae</taxon>
        <taxon>Jiangella</taxon>
    </lineage>
</organism>
<dbReference type="EMBL" id="LT629791">
    <property type="protein sequence ID" value="SDU60764.1"/>
    <property type="molecule type" value="Genomic_DNA"/>
</dbReference>
<dbReference type="PANTHER" id="PTHR36173">
    <property type="entry name" value="RIBONUCLEASE VAPC16-RELATED"/>
    <property type="match status" value="1"/>
</dbReference>
<dbReference type="STRING" id="419479.SAMN04488563_3157"/>
<dbReference type="PANTHER" id="PTHR36173:SF1">
    <property type="entry name" value="RIBONUCLEASE VAPC22"/>
    <property type="match status" value="1"/>
</dbReference>
<keyword evidence="2" id="KW-0479">Metal-binding</keyword>
<dbReference type="AlphaFoldDB" id="A0A1H2JWB7"/>
<name>A0A1H2JWB7_9ACTN</name>
<dbReference type="CDD" id="cd09872">
    <property type="entry name" value="PIN_Sll0205-like"/>
    <property type="match status" value="1"/>
</dbReference>
<dbReference type="Proteomes" id="UP000182977">
    <property type="component" value="Chromosome I"/>
</dbReference>
<dbReference type="InterPro" id="IPR052919">
    <property type="entry name" value="TA_system_RNase"/>
</dbReference>